<dbReference type="InterPro" id="IPR011611">
    <property type="entry name" value="PfkB_dom"/>
</dbReference>
<organism evidence="4">
    <name type="scientific">marine sediment metagenome</name>
    <dbReference type="NCBI Taxonomy" id="412755"/>
    <lineage>
        <taxon>unclassified sequences</taxon>
        <taxon>metagenomes</taxon>
        <taxon>ecological metagenomes</taxon>
    </lineage>
</organism>
<feature type="non-terminal residue" evidence="4">
    <location>
        <position position="255"/>
    </location>
</feature>
<evidence type="ECO:0000313" key="4">
    <source>
        <dbReference type="EMBL" id="GAG14749.1"/>
    </source>
</evidence>
<dbReference type="AlphaFoldDB" id="X0V9B4"/>
<dbReference type="GO" id="GO:0016301">
    <property type="term" value="F:kinase activity"/>
    <property type="evidence" value="ECO:0007669"/>
    <property type="project" value="UniProtKB-KW"/>
</dbReference>
<dbReference type="InterPro" id="IPR029056">
    <property type="entry name" value="Ribokinase-like"/>
</dbReference>
<sequence length="255" mass="28525">FEKVGMVGVVGADFPDAYTDVYRHFGIDMEGLQKANGKTFKWSGVYEADMKNRRTLSTELNVFADFRPSLPQSYRSSPFLFLGNISPDLQLHVLDELDEPQFIVADTMDLWIKTTKDSLLQMISRVNMLMLNDEEARMLSNEHNIVKAARKILELGPEYVVVKKGEHGAILFSRSSTFMVPAYPLEDVRDPTGAGDTFAGGFMGAVAKNGDVQFESIRTAMLYGTVLASFGVEAFSLDRLISLKRKDIEARLAEF</sequence>
<feature type="domain" description="Carbohydrate kinase PfkB" evidence="3">
    <location>
        <begin position="3"/>
        <end position="233"/>
    </location>
</feature>
<evidence type="ECO:0000256" key="2">
    <source>
        <dbReference type="ARBA" id="ARBA00022777"/>
    </source>
</evidence>
<dbReference type="PANTHER" id="PTHR10584">
    <property type="entry name" value="SUGAR KINASE"/>
    <property type="match status" value="1"/>
</dbReference>
<protein>
    <recommendedName>
        <fullName evidence="3">Carbohydrate kinase PfkB domain-containing protein</fullName>
    </recommendedName>
</protein>
<feature type="non-terminal residue" evidence="4">
    <location>
        <position position="1"/>
    </location>
</feature>
<dbReference type="PROSITE" id="PS00584">
    <property type="entry name" value="PFKB_KINASES_2"/>
    <property type="match status" value="1"/>
</dbReference>
<keyword evidence="1" id="KW-0808">Transferase</keyword>
<dbReference type="PANTHER" id="PTHR10584:SF166">
    <property type="entry name" value="RIBOKINASE"/>
    <property type="match status" value="1"/>
</dbReference>
<evidence type="ECO:0000256" key="1">
    <source>
        <dbReference type="ARBA" id="ARBA00022679"/>
    </source>
</evidence>
<keyword evidence="2" id="KW-0418">Kinase</keyword>
<gene>
    <name evidence="4" type="ORF">S01H1_59601</name>
</gene>
<dbReference type="Pfam" id="PF00294">
    <property type="entry name" value="PfkB"/>
    <property type="match status" value="1"/>
</dbReference>
<reference evidence="4" key="1">
    <citation type="journal article" date="2014" name="Front. Microbiol.">
        <title>High frequency of phylogenetically diverse reductive dehalogenase-homologous genes in deep subseafloor sedimentary metagenomes.</title>
        <authorList>
            <person name="Kawai M."/>
            <person name="Futagami T."/>
            <person name="Toyoda A."/>
            <person name="Takaki Y."/>
            <person name="Nishi S."/>
            <person name="Hori S."/>
            <person name="Arai W."/>
            <person name="Tsubouchi T."/>
            <person name="Morono Y."/>
            <person name="Uchiyama I."/>
            <person name="Ito T."/>
            <person name="Fujiyama A."/>
            <person name="Inagaki F."/>
            <person name="Takami H."/>
        </authorList>
    </citation>
    <scope>NUCLEOTIDE SEQUENCE</scope>
    <source>
        <strain evidence="4">Expedition CK06-06</strain>
    </source>
</reference>
<dbReference type="SUPFAM" id="SSF53613">
    <property type="entry name" value="Ribokinase-like"/>
    <property type="match status" value="1"/>
</dbReference>
<dbReference type="EMBL" id="BARS01038989">
    <property type="protein sequence ID" value="GAG14749.1"/>
    <property type="molecule type" value="Genomic_DNA"/>
</dbReference>
<dbReference type="GO" id="GO:0005829">
    <property type="term" value="C:cytosol"/>
    <property type="evidence" value="ECO:0007669"/>
    <property type="project" value="TreeGrafter"/>
</dbReference>
<dbReference type="InterPro" id="IPR002173">
    <property type="entry name" value="Carboh/pur_kinase_PfkB_CS"/>
</dbReference>
<comment type="caution">
    <text evidence="4">The sequence shown here is derived from an EMBL/GenBank/DDBJ whole genome shotgun (WGS) entry which is preliminary data.</text>
</comment>
<dbReference type="Gene3D" id="3.40.1190.20">
    <property type="match status" value="1"/>
</dbReference>
<evidence type="ECO:0000259" key="3">
    <source>
        <dbReference type="Pfam" id="PF00294"/>
    </source>
</evidence>
<proteinExistence type="predicted"/>
<name>X0V9B4_9ZZZZ</name>
<accession>X0V9B4</accession>